<name>A0A7J8R5Y3_GOSDV</name>
<evidence type="ECO:0000313" key="1">
    <source>
        <dbReference type="EMBL" id="MBA0609181.1"/>
    </source>
</evidence>
<organism evidence="1 2">
    <name type="scientific">Gossypium davidsonii</name>
    <name type="common">Davidson's cotton</name>
    <name type="synonym">Gossypium klotzschianum subsp. davidsonii</name>
    <dbReference type="NCBI Taxonomy" id="34287"/>
    <lineage>
        <taxon>Eukaryota</taxon>
        <taxon>Viridiplantae</taxon>
        <taxon>Streptophyta</taxon>
        <taxon>Embryophyta</taxon>
        <taxon>Tracheophyta</taxon>
        <taxon>Spermatophyta</taxon>
        <taxon>Magnoliopsida</taxon>
        <taxon>eudicotyledons</taxon>
        <taxon>Gunneridae</taxon>
        <taxon>Pentapetalae</taxon>
        <taxon>rosids</taxon>
        <taxon>malvids</taxon>
        <taxon>Malvales</taxon>
        <taxon>Malvaceae</taxon>
        <taxon>Malvoideae</taxon>
        <taxon>Gossypium</taxon>
    </lineage>
</organism>
<protein>
    <recommendedName>
        <fullName evidence="3">Aminotransferase-like plant mobile domain-containing protein</fullName>
    </recommendedName>
</protein>
<sequence length="191" mass="22523">MVLIHVQLLNREFVMENEFLDKVEDNAAIRIWLEKTQQEKDDSLTEGYTSELWDFIRISVTRNNLQELKEMWDNGMTKPSNYSTKTMVICLIYSMSKWISTYFELLPSIGISPIAASLLGRSLSAYRRVGEERFIGYAQLLLAWFYSHFLKVENVSYRIFFENYSLLKEFVATLIRDNISEEKWMTILQGL</sequence>
<dbReference type="PANTHER" id="PTHR48200:SF1">
    <property type="entry name" value="AMINOTRANSFERASE-LIKE PLANT MOBILE DOMAIN-CONTAINING PROTEIN"/>
    <property type="match status" value="1"/>
</dbReference>
<dbReference type="EMBL" id="JABFAC010000003">
    <property type="protein sequence ID" value="MBA0609181.1"/>
    <property type="molecule type" value="Genomic_DNA"/>
</dbReference>
<dbReference type="PANTHER" id="PTHR48200">
    <property type="entry name" value="PROTEIN, PUTATIVE-RELATED"/>
    <property type="match status" value="1"/>
</dbReference>
<evidence type="ECO:0008006" key="3">
    <source>
        <dbReference type="Google" id="ProtNLM"/>
    </source>
</evidence>
<accession>A0A7J8R5Y3</accession>
<dbReference type="Proteomes" id="UP000593561">
    <property type="component" value="Unassembled WGS sequence"/>
</dbReference>
<reference evidence="1 2" key="1">
    <citation type="journal article" date="2019" name="Genome Biol. Evol.">
        <title>Insights into the evolution of the New World diploid cottons (Gossypium, subgenus Houzingenia) based on genome sequencing.</title>
        <authorList>
            <person name="Grover C.E."/>
            <person name="Arick M.A. 2nd"/>
            <person name="Thrash A."/>
            <person name="Conover J.L."/>
            <person name="Sanders W.S."/>
            <person name="Peterson D.G."/>
            <person name="Frelichowski J.E."/>
            <person name="Scheffler J.A."/>
            <person name="Scheffler B.E."/>
            <person name="Wendel J.F."/>
        </authorList>
    </citation>
    <scope>NUCLEOTIDE SEQUENCE [LARGE SCALE GENOMIC DNA]</scope>
    <source>
        <strain evidence="1">27</strain>
        <tissue evidence="1">Leaf</tissue>
    </source>
</reference>
<comment type="caution">
    <text evidence="1">The sequence shown here is derived from an EMBL/GenBank/DDBJ whole genome shotgun (WGS) entry which is preliminary data.</text>
</comment>
<keyword evidence="2" id="KW-1185">Reference proteome</keyword>
<dbReference type="AlphaFoldDB" id="A0A7J8R5Y3"/>
<gene>
    <name evidence="1" type="ORF">Godav_021287</name>
</gene>
<evidence type="ECO:0000313" key="2">
    <source>
        <dbReference type="Proteomes" id="UP000593561"/>
    </source>
</evidence>
<proteinExistence type="predicted"/>